<dbReference type="Proteomes" id="UP000095287">
    <property type="component" value="Unplaced"/>
</dbReference>
<dbReference type="AlphaFoldDB" id="A0A1I7ZL57"/>
<organism evidence="1 2">
    <name type="scientific">Steinernema glaseri</name>
    <dbReference type="NCBI Taxonomy" id="37863"/>
    <lineage>
        <taxon>Eukaryota</taxon>
        <taxon>Metazoa</taxon>
        <taxon>Ecdysozoa</taxon>
        <taxon>Nematoda</taxon>
        <taxon>Chromadorea</taxon>
        <taxon>Rhabditida</taxon>
        <taxon>Tylenchina</taxon>
        <taxon>Panagrolaimomorpha</taxon>
        <taxon>Strongyloidoidea</taxon>
        <taxon>Steinernematidae</taxon>
        <taxon>Steinernema</taxon>
    </lineage>
</organism>
<evidence type="ECO:0000313" key="1">
    <source>
        <dbReference type="Proteomes" id="UP000095287"/>
    </source>
</evidence>
<reference evidence="2" key="1">
    <citation type="submission" date="2016-11" db="UniProtKB">
        <authorList>
            <consortium name="WormBaseParasite"/>
        </authorList>
    </citation>
    <scope>IDENTIFICATION</scope>
</reference>
<evidence type="ECO:0000313" key="2">
    <source>
        <dbReference type="WBParaSite" id="L893_g27511.t1"/>
    </source>
</evidence>
<proteinExistence type="predicted"/>
<keyword evidence="1" id="KW-1185">Reference proteome</keyword>
<accession>A0A1I7ZL57</accession>
<name>A0A1I7ZL57_9BILA</name>
<dbReference type="WBParaSite" id="L893_g27511.t1">
    <property type="protein sequence ID" value="L893_g27511.t1"/>
    <property type="gene ID" value="L893_g27511"/>
</dbReference>
<sequence>MDALPVELVGPIVELVNPKSLENLQEILPADSPWTLWVDHARASRFNLTVIVKYVRGSDQMQLQLKRKYLGVALWADWIPEDDDRSKIETLFFSVRRTEPGMEHLQMPRAVCYSWVREALRLTNSSRTLDITVEQLEDYPGDLLDLLHRKRDSLQVSVNTAKCPILPPFDIPIRLHLPPFVGRYRTEHLKGLRGRDCLRWLVDYWKTNNPEHWDWDILIPMAINDIWHGELKDFAYESHRRCYYDTKRWKGRDWYLDVWFLQRKNAIKVQTRNKVYEQRVDRRRRSQYISGVSFSMNSVVQQVTYHDDRSISTCCCCCCCCKRSRH</sequence>
<protein>
    <submittedName>
        <fullName evidence="2">F-box domain-containing protein</fullName>
    </submittedName>
</protein>